<organism evidence="1 2">
    <name type="scientific">Aquirufa regiilacus</name>
    <dbReference type="NCBI Taxonomy" id="3024868"/>
    <lineage>
        <taxon>Bacteria</taxon>
        <taxon>Pseudomonadati</taxon>
        <taxon>Bacteroidota</taxon>
        <taxon>Cytophagia</taxon>
        <taxon>Cytophagales</taxon>
        <taxon>Flectobacillaceae</taxon>
        <taxon>Aquirufa</taxon>
    </lineage>
</organism>
<dbReference type="PROSITE" id="PS51257">
    <property type="entry name" value="PROKAR_LIPOPROTEIN"/>
    <property type="match status" value="1"/>
</dbReference>
<dbReference type="SUPFAM" id="SSF52266">
    <property type="entry name" value="SGNH hydrolase"/>
    <property type="match status" value="1"/>
</dbReference>
<accession>A0ABU3TUT4</accession>
<keyword evidence="2" id="KW-1185">Reference proteome</keyword>
<dbReference type="EMBL" id="JAVNWW010000007">
    <property type="protein sequence ID" value="MDU0809609.1"/>
    <property type="molecule type" value="Genomic_DNA"/>
</dbReference>
<reference evidence="1 2" key="1">
    <citation type="submission" date="2023-09" db="EMBL/GenBank/DDBJ databases">
        <title>Aquirufa genomes.</title>
        <authorList>
            <person name="Pitt A."/>
        </authorList>
    </citation>
    <scope>NUCLEOTIDE SEQUENCE [LARGE SCALE GENOMIC DNA]</scope>
    <source>
        <strain evidence="1 2">LEOWEIH-7C</strain>
    </source>
</reference>
<evidence type="ECO:0000313" key="2">
    <source>
        <dbReference type="Proteomes" id="UP001249959"/>
    </source>
</evidence>
<evidence type="ECO:0000313" key="1">
    <source>
        <dbReference type="EMBL" id="MDU0809609.1"/>
    </source>
</evidence>
<protein>
    <recommendedName>
        <fullName evidence="3">Sialate O-acetylesterase domain-containing protein</fullName>
    </recommendedName>
</protein>
<name>A0ABU3TUT4_9BACT</name>
<dbReference type="Gene3D" id="3.40.50.1110">
    <property type="entry name" value="SGNH hydrolase"/>
    <property type="match status" value="1"/>
</dbReference>
<dbReference type="Proteomes" id="UP001249959">
    <property type="component" value="Unassembled WGS sequence"/>
</dbReference>
<sequence>MNKFIHLFFITIPCFILLLACETQNIEPEPVDTGTKVTFDIANCRKFVQRNNNNEGEIFITGSTNASFTSAKIKFKNFLGGQETGWLPLTNDGGNKFSGSFVLKGGGYYPQVIIENANQVIEDTLMLWNFKVGEIFAVVGHSLAEGQDPYNIDNFDKQWCEVITWESGRNAFWGRLGDILKTRLNVPIRIYNTGIGGSTSLQWGNSAVGLPFESPIFDWKLRYPYQFFENRILADFPKSGLRGVLVMHGENDINLTQDEIVEGTKLYMKKTRDLLNMPDLTFFVAKCNRGSENEKEVKVRAAQKRILNEIPYTIVGADLESLTEPTFRHDGTHFNFKGIEFAANKWGEALLDSYFTSVKPLLRTK</sequence>
<proteinExistence type="predicted"/>
<gene>
    <name evidence="1" type="ORF">PQG45_11270</name>
</gene>
<evidence type="ECO:0008006" key="3">
    <source>
        <dbReference type="Google" id="ProtNLM"/>
    </source>
</evidence>
<comment type="caution">
    <text evidence="1">The sequence shown here is derived from an EMBL/GenBank/DDBJ whole genome shotgun (WGS) entry which is preliminary data.</text>
</comment>
<dbReference type="RefSeq" id="WP_315577656.1">
    <property type="nucleotide sequence ID" value="NZ_JARDXH010000010.1"/>
</dbReference>
<dbReference type="InterPro" id="IPR036514">
    <property type="entry name" value="SGNH_hydro_sf"/>
</dbReference>